<feature type="non-terminal residue" evidence="1">
    <location>
        <position position="1"/>
    </location>
</feature>
<dbReference type="EMBL" id="CAWUPB010001199">
    <property type="protein sequence ID" value="CAK7357394.1"/>
    <property type="molecule type" value="Genomic_DNA"/>
</dbReference>
<protein>
    <submittedName>
        <fullName evidence="1">Uncharacterized protein</fullName>
    </submittedName>
</protein>
<name>A0AAV1SXM1_9ROSI</name>
<dbReference type="AlphaFoldDB" id="A0AAV1SXM1"/>
<gene>
    <name evidence="1" type="ORF">DCAF_LOCUS27682</name>
</gene>
<accession>A0AAV1SXM1</accession>
<proteinExistence type="predicted"/>
<keyword evidence="2" id="KW-1185">Reference proteome</keyword>
<sequence>FDITLAQPFDSNNESSTNHAALVPAKLSAFLIPLIEESHFCSTLNANLKGNIIAPSALCSAYRSVHFPHKICTFSISSDLFKSFAEHLVVYAR</sequence>
<reference evidence="1 2" key="1">
    <citation type="submission" date="2024-01" db="EMBL/GenBank/DDBJ databases">
        <authorList>
            <person name="Waweru B."/>
        </authorList>
    </citation>
    <scope>NUCLEOTIDE SEQUENCE [LARGE SCALE GENOMIC DNA]</scope>
</reference>
<evidence type="ECO:0000313" key="1">
    <source>
        <dbReference type="EMBL" id="CAK7357394.1"/>
    </source>
</evidence>
<comment type="caution">
    <text evidence="1">The sequence shown here is derived from an EMBL/GenBank/DDBJ whole genome shotgun (WGS) entry which is preliminary data.</text>
</comment>
<organism evidence="1 2">
    <name type="scientific">Dovyalis caffra</name>
    <dbReference type="NCBI Taxonomy" id="77055"/>
    <lineage>
        <taxon>Eukaryota</taxon>
        <taxon>Viridiplantae</taxon>
        <taxon>Streptophyta</taxon>
        <taxon>Embryophyta</taxon>
        <taxon>Tracheophyta</taxon>
        <taxon>Spermatophyta</taxon>
        <taxon>Magnoliopsida</taxon>
        <taxon>eudicotyledons</taxon>
        <taxon>Gunneridae</taxon>
        <taxon>Pentapetalae</taxon>
        <taxon>rosids</taxon>
        <taxon>fabids</taxon>
        <taxon>Malpighiales</taxon>
        <taxon>Salicaceae</taxon>
        <taxon>Flacourtieae</taxon>
        <taxon>Dovyalis</taxon>
    </lineage>
</organism>
<dbReference type="Proteomes" id="UP001314170">
    <property type="component" value="Unassembled WGS sequence"/>
</dbReference>
<evidence type="ECO:0000313" key="2">
    <source>
        <dbReference type="Proteomes" id="UP001314170"/>
    </source>
</evidence>